<accession>A0A940MZ47</accession>
<dbReference type="RefSeq" id="WP_209374482.1">
    <property type="nucleotide sequence ID" value="NZ_JAGIZA010000007.1"/>
</dbReference>
<proteinExistence type="predicted"/>
<evidence type="ECO:0000313" key="1">
    <source>
        <dbReference type="EMBL" id="MBP0493847.1"/>
    </source>
</evidence>
<comment type="caution">
    <text evidence="1">The sequence shown here is derived from an EMBL/GenBank/DDBJ whole genome shotgun (WGS) entry which is preliminary data.</text>
</comment>
<organism evidence="1 2">
    <name type="scientific">Roseomonas indoligenes</name>
    <dbReference type="NCBI Taxonomy" id="2820811"/>
    <lineage>
        <taxon>Bacteria</taxon>
        <taxon>Pseudomonadati</taxon>
        <taxon>Pseudomonadota</taxon>
        <taxon>Alphaproteobacteria</taxon>
        <taxon>Acetobacterales</taxon>
        <taxon>Roseomonadaceae</taxon>
        <taxon>Roseomonas</taxon>
    </lineage>
</organism>
<dbReference type="EMBL" id="JAGIZA010000007">
    <property type="protein sequence ID" value="MBP0493847.1"/>
    <property type="molecule type" value="Genomic_DNA"/>
</dbReference>
<gene>
    <name evidence="1" type="ORF">J5Y10_13755</name>
</gene>
<protein>
    <submittedName>
        <fullName evidence="1">Uncharacterized protein</fullName>
    </submittedName>
</protein>
<keyword evidence="2" id="KW-1185">Reference proteome</keyword>
<sequence length="69" mass="7981">MPPRIGHNGGPPLEDPGATPRLLLWRQAVRRAWKTPPREIALRRLARAEALGMTYREYTLEIMERGRHP</sequence>
<dbReference type="AlphaFoldDB" id="A0A940MZ47"/>
<reference evidence="1" key="1">
    <citation type="submission" date="2021-03" db="EMBL/GenBank/DDBJ databases">
        <authorList>
            <person name="So Y."/>
        </authorList>
    </citation>
    <scope>NUCLEOTIDE SEQUENCE</scope>
    <source>
        <strain evidence="1">SG15</strain>
    </source>
</reference>
<evidence type="ECO:0000313" key="2">
    <source>
        <dbReference type="Proteomes" id="UP000677537"/>
    </source>
</evidence>
<name>A0A940MZ47_9PROT</name>
<dbReference type="Proteomes" id="UP000677537">
    <property type="component" value="Unassembled WGS sequence"/>
</dbReference>